<reference evidence="1" key="2">
    <citation type="journal article" date="2024" name="Plant">
        <title>Genomic evolution and insights into agronomic trait innovations of Sesamum species.</title>
        <authorList>
            <person name="Miao H."/>
            <person name="Wang L."/>
            <person name="Qu L."/>
            <person name="Liu H."/>
            <person name="Sun Y."/>
            <person name="Le M."/>
            <person name="Wang Q."/>
            <person name="Wei S."/>
            <person name="Zheng Y."/>
            <person name="Lin W."/>
            <person name="Duan Y."/>
            <person name="Cao H."/>
            <person name="Xiong S."/>
            <person name="Wang X."/>
            <person name="Wei L."/>
            <person name="Li C."/>
            <person name="Ma Q."/>
            <person name="Ju M."/>
            <person name="Zhao R."/>
            <person name="Li G."/>
            <person name="Mu C."/>
            <person name="Tian Q."/>
            <person name="Mei H."/>
            <person name="Zhang T."/>
            <person name="Gao T."/>
            <person name="Zhang H."/>
        </authorList>
    </citation>
    <scope>NUCLEOTIDE SEQUENCE</scope>
    <source>
        <strain evidence="1">3651</strain>
    </source>
</reference>
<organism evidence="1 2">
    <name type="scientific">Sesamum alatum</name>
    <dbReference type="NCBI Taxonomy" id="300844"/>
    <lineage>
        <taxon>Eukaryota</taxon>
        <taxon>Viridiplantae</taxon>
        <taxon>Streptophyta</taxon>
        <taxon>Embryophyta</taxon>
        <taxon>Tracheophyta</taxon>
        <taxon>Spermatophyta</taxon>
        <taxon>Magnoliopsida</taxon>
        <taxon>eudicotyledons</taxon>
        <taxon>Gunneridae</taxon>
        <taxon>Pentapetalae</taxon>
        <taxon>asterids</taxon>
        <taxon>lamiids</taxon>
        <taxon>Lamiales</taxon>
        <taxon>Pedaliaceae</taxon>
        <taxon>Sesamum</taxon>
    </lineage>
</organism>
<protein>
    <submittedName>
        <fullName evidence="1">Uncharacterized protein</fullName>
    </submittedName>
</protein>
<keyword evidence="2" id="KW-1185">Reference proteome</keyword>
<proteinExistence type="predicted"/>
<evidence type="ECO:0000313" key="2">
    <source>
        <dbReference type="Proteomes" id="UP001293254"/>
    </source>
</evidence>
<accession>A0AAE2CW92</accession>
<evidence type="ECO:0000313" key="1">
    <source>
        <dbReference type="EMBL" id="KAK4436773.1"/>
    </source>
</evidence>
<dbReference type="EMBL" id="JACGWO010000001">
    <property type="protein sequence ID" value="KAK4436773.1"/>
    <property type="molecule type" value="Genomic_DNA"/>
</dbReference>
<name>A0AAE2CW92_9LAMI</name>
<sequence>MTLSGSRATKREPKNVDLAIGWMKMAGRGLVSFARMRQFRWRWSVIVVRSHGGESTTEMCDVTTPTTNERTESGLLENGSLTLLSTGLVLATPLGELEGKAGTRS</sequence>
<reference evidence="1" key="1">
    <citation type="submission" date="2020-06" db="EMBL/GenBank/DDBJ databases">
        <authorList>
            <person name="Li T."/>
            <person name="Hu X."/>
            <person name="Zhang T."/>
            <person name="Song X."/>
            <person name="Zhang H."/>
            <person name="Dai N."/>
            <person name="Sheng W."/>
            <person name="Hou X."/>
            <person name="Wei L."/>
        </authorList>
    </citation>
    <scope>NUCLEOTIDE SEQUENCE</scope>
    <source>
        <strain evidence="1">3651</strain>
        <tissue evidence="1">Leaf</tissue>
    </source>
</reference>
<dbReference type="AlphaFoldDB" id="A0AAE2CW92"/>
<comment type="caution">
    <text evidence="1">The sequence shown here is derived from an EMBL/GenBank/DDBJ whole genome shotgun (WGS) entry which is preliminary data.</text>
</comment>
<gene>
    <name evidence="1" type="ORF">Salat_0011200</name>
</gene>
<dbReference type="Proteomes" id="UP001293254">
    <property type="component" value="Unassembled WGS sequence"/>
</dbReference>